<proteinExistence type="predicted"/>
<dbReference type="GeneID" id="25267926"/>
<evidence type="ECO:0000313" key="3">
    <source>
        <dbReference type="Proteomes" id="UP000027361"/>
    </source>
</evidence>
<reference evidence="2 3" key="1">
    <citation type="submission" date="2014-05" db="EMBL/GenBank/DDBJ databases">
        <title>Draft genome sequence of a rare smut relative, Tilletiaria anomala UBC 951.</title>
        <authorList>
            <consortium name="DOE Joint Genome Institute"/>
            <person name="Toome M."/>
            <person name="Kuo A."/>
            <person name="Henrissat B."/>
            <person name="Lipzen A."/>
            <person name="Tritt A."/>
            <person name="Yoshinaga Y."/>
            <person name="Zane M."/>
            <person name="Barry K."/>
            <person name="Grigoriev I.V."/>
            <person name="Spatafora J.W."/>
            <person name="Aimea M.C."/>
        </authorList>
    </citation>
    <scope>NUCLEOTIDE SEQUENCE [LARGE SCALE GENOMIC DNA]</scope>
    <source>
        <strain evidence="2 3">UBC 951</strain>
    </source>
</reference>
<dbReference type="InParanoid" id="A0A066WA68"/>
<dbReference type="HOGENOM" id="CLU_1732757_0_0_1"/>
<dbReference type="EMBL" id="JMSN01000027">
    <property type="protein sequence ID" value="KDN47969.1"/>
    <property type="molecule type" value="Genomic_DNA"/>
</dbReference>
<dbReference type="Proteomes" id="UP000027361">
    <property type="component" value="Unassembled WGS sequence"/>
</dbReference>
<evidence type="ECO:0000313" key="2">
    <source>
        <dbReference type="EMBL" id="KDN47969.1"/>
    </source>
</evidence>
<sequence length="151" mass="15232">MGPIDILGAKPLASRLSVAPAPTDPFARSIGIISTGIGSRMTPSPPESAGPVTPESTSASSLASSSCSSSLVGTMAADSLAAAKVAAYGPLTGPPGGTLNKYTESRRLSFSEGRKPNLTFTLSDDTKAEWSASIIMANQRSASFGCKPPTG</sequence>
<gene>
    <name evidence="2" type="ORF">K437DRAFT_90382</name>
</gene>
<evidence type="ECO:0000256" key="1">
    <source>
        <dbReference type="SAM" id="MobiDB-lite"/>
    </source>
</evidence>
<dbReference type="AlphaFoldDB" id="A0A066WA68"/>
<dbReference type="RefSeq" id="XP_013243988.1">
    <property type="nucleotide sequence ID" value="XM_013388534.1"/>
</dbReference>
<accession>A0A066WA68</accession>
<feature type="region of interest" description="Disordered" evidence="1">
    <location>
        <begin position="36"/>
        <end position="66"/>
    </location>
</feature>
<organism evidence="2 3">
    <name type="scientific">Tilletiaria anomala (strain ATCC 24038 / CBS 436.72 / UBC 951)</name>
    <dbReference type="NCBI Taxonomy" id="1037660"/>
    <lineage>
        <taxon>Eukaryota</taxon>
        <taxon>Fungi</taxon>
        <taxon>Dikarya</taxon>
        <taxon>Basidiomycota</taxon>
        <taxon>Ustilaginomycotina</taxon>
        <taxon>Exobasidiomycetes</taxon>
        <taxon>Georgefischeriales</taxon>
        <taxon>Tilletiariaceae</taxon>
        <taxon>Tilletiaria</taxon>
    </lineage>
</organism>
<feature type="compositionally biased region" description="Low complexity" evidence="1">
    <location>
        <begin position="56"/>
        <end position="66"/>
    </location>
</feature>
<protein>
    <submittedName>
        <fullName evidence="2">Uncharacterized protein</fullName>
    </submittedName>
</protein>
<comment type="caution">
    <text evidence="2">The sequence shown here is derived from an EMBL/GenBank/DDBJ whole genome shotgun (WGS) entry which is preliminary data.</text>
</comment>
<keyword evidence="3" id="KW-1185">Reference proteome</keyword>
<name>A0A066WA68_TILAU</name>